<dbReference type="PANTHER" id="PTHR46586:SF3">
    <property type="entry name" value="ANKYRIN REPEAT-CONTAINING PROTEIN"/>
    <property type="match status" value="1"/>
</dbReference>
<evidence type="ECO:0000313" key="2">
    <source>
        <dbReference type="Proteomes" id="UP000794436"/>
    </source>
</evidence>
<dbReference type="PANTHER" id="PTHR46586">
    <property type="entry name" value="ANKYRIN REPEAT-CONTAINING PROTEIN"/>
    <property type="match status" value="1"/>
</dbReference>
<evidence type="ECO:0008006" key="3">
    <source>
        <dbReference type="Google" id="ProtNLM"/>
    </source>
</evidence>
<dbReference type="EMBL" id="SPLM01000004">
    <property type="protein sequence ID" value="TMW67534.1"/>
    <property type="molecule type" value="Genomic_DNA"/>
</dbReference>
<protein>
    <recommendedName>
        <fullName evidence="3">Ankyrin repeat-containing domain</fullName>
    </recommendedName>
</protein>
<proteinExistence type="predicted"/>
<reference evidence="1" key="1">
    <citation type="submission" date="2019-03" db="EMBL/GenBank/DDBJ databases">
        <title>Long read genome sequence of the mycoparasitic Pythium oligandrum ATCC 38472 isolated from sugarbeet rhizosphere.</title>
        <authorList>
            <person name="Gaulin E."/>
        </authorList>
    </citation>
    <scope>NUCLEOTIDE SEQUENCE</scope>
    <source>
        <strain evidence="1">ATCC 38472_TT</strain>
    </source>
</reference>
<name>A0A8K1CQS1_PYTOL</name>
<dbReference type="Proteomes" id="UP000794436">
    <property type="component" value="Unassembled WGS sequence"/>
</dbReference>
<organism evidence="1 2">
    <name type="scientific">Pythium oligandrum</name>
    <name type="common">Mycoparasitic fungus</name>
    <dbReference type="NCBI Taxonomy" id="41045"/>
    <lineage>
        <taxon>Eukaryota</taxon>
        <taxon>Sar</taxon>
        <taxon>Stramenopiles</taxon>
        <taxon>Oomycota</taxon>
        <taxon>Peronosporomycetes</taxon>
        <taxon>Pythiales</taxon>
        <taxon>Pythiaceae</taxon>
        <taxon>Pythium</taxon>
    </lineage>
</organism>
<keyword evidence="2" id="KW-1185">Reference proteome</keyword>
<comment type="caution">
    <text evidence="1">The sequence shown here is derived from an EMBL/GenBank/DDBJ whole genome shotgun (WGS) entry which is preliminary data.</text>
</comment>
<accession>A0A8K1CQS1</accession>
<sequence>MHVGPLWPWRWRGIGKMVLLRRLVAVEPVWTLATYYLTYDDTVTLYIAALEADELQTVVRSLEYEVETVNFSGKDRQLVLHCAAAHGCVHAVKKLMRDAQGSTGKKLHRHMRQYVPSTSNTRTKTMQWLNTFRPYLYPEDIMYTAAARGDMESVEWLHTTCKYKKHVAMESAVSKGHLSIAQWLYEHVEKTLVRDFTPAREWESIRMLVPLGDRGMMNWIARVPGRITRSAPFVKFAYKCSVANALRGRTAGSSENIEGNRL</sequence>
<dbReference type="InterPro" id="IPR036770">
    <property type="entry name" value="Ankyrin_rpt-contain_sf"/>
</dbReference>
<gene>
    <name evidence="1" type="ORF">Poli38472_011154</name>
</gene>
<dbReference type="AlphaFoldDB" id="A0A8K1CQS1"/>
<dbReference type="InterPro" id="IPR052050">
    <property type="entry name" value="SecEffector_AnkRepeat"/>
</dbReference>
<dbReference type="Gene3D" id="1.25.40.20">
    <property type="entry name" value="Ankyrin repeat-containing domain"/>
    <property type="match status" value="1"/>
</dbReference>
<evidence type="ECO:0000313" key="1">
    <source>
        <dbReference type="EMBL" id="TMW67534.1"/>
    </source>
</evidence>
<dbReference type="SUPFAM" id="SSF48403">
    <property type="entry name" value="Ankyrin repeat"/>
    <property type="match status" value="1"/>
</dbReference>